<reference evidence="1 2" key="1">
    <citation type="journal article" date="2018" name="Sci. Rep.">
        <title>Genomic signatures of local adaptation to the degree of environmental predictability in rotifers.</title>
        <authorList>
            <person name="Franch-Gras L."/>
            <person name="Hahn C."/>
            <person name="Garcia-Roger E.M."/>
            <person name="Carmona M.J."/>
            <person name="Serra M."/>
            <person name="Gomez A."/>
        </authorList>
    </citation>
    <scope>NUCLEOTIDE SEQUENCE [LARGE SCALE GENOMIC DNA]</scope>
    <source>
        <strain evidence="1">HYR1</strain>
    </source>
</reference>
<keyword evidence="2" id="KW-1185">Reference proteome</keyword>
<dbReference type="AlphaFoldDB" id="A0A3M7Q1Y0"/>
<comment type="caution">
    <text evidence="1">The sequence shown here is derived from an EMBL/GenBank/DDBJ whole genome shotgun (WGS) entry which is preliminary data.</text>
</comment>
<gene>
    <name evidence="1" type="ORF">BpHYR1_023170</name>
</gene>
<evidence type="ECO:0000313" key="1">
    <source>
        <dbReference type="EMBL" id="RNA05192.1"/>
    </source>
</evidence>
<organism evidence="1 2">
    <name type="scientific">Brachionus plicatilis</name>
    <name type="common">Marine rotifer</name>
    <name type="synonym">Brachionus muelleri</name>
    <dbReference type="NCBI Taxonomy" id="10195"/>
    <lineage>
        <taxon>Eukaryota</taxon>
        <taxon>Metazoa</taxon>
        <taxon>Spiralia</taxon>
        <taxon>Gnathifera</taxon>
        <taxon>Rotifera</taxon>
        <taxon>Eurotatoria</taxon>
        <taxon>Monogononta</taxon>
        <taxon>Pseudotrocha</taxon>
        <taxon>Ploima</taxon>
        <taxon>Brachionidae</taxon>
        <taxon>Brachionus</taxon>
    </lineage>
</organism>
<proteinExistence type="predicted"/>
<name>A0A3M7Q1Y0_BRAPC</name>
<accession>A0A3M7Q1Y0</accession>
<dbReference type="Proteomes" id="UP000276133">
    <property type="component" value="Unassembled WGS sequence"/>
</dbReference>
<dbReference type="EMBL" id="REGN01007822">
    <property type="protein sequence ID" value="RNA05192.1"/>
    <property type="molecule type" value="Genomic_DNA"/>
</dbReference>
<evidence type="ECO:0000313" key="2">
    <source>
        <dbReference type="Proteomes" id="UP000276133"/>
    </source>
</evidence>
<sequence length="61" mass="7390">MKTLQFWNPIKKKGLAKNEEFDCIQLHANLKHFQKYLNYNRERNLVLIINIIINFSLVDEK</sequence>
<protein>
    <submittedName>
        <fullName evidence="1">Uncharacterized protein</fullName>
    </submittedName>
</protein>